<keyword evidence="3" id="KW-1185">Reference proteome</keyword>
<feature type="compositionally biased region" description="Polar residues" evidence="1">
    <location>
        <begin position="7"/>
        <end position="22"/>
    </location>
</feature>
<gene>
    <name evidence="2" type="ORF">A33Q_1858</name>
</gene>
<evidence type="ECO:0000256" key="1">
    <source>
        <dbReference type="SAM" id="MobiDB-lite"/>
    </source>
</evidence>
<name>S2DIB3_INDAL</name>
<evidence type="ECO:0000313" key="2">
    <source>
        <dbReference type="EMBL" id="EOZ96940.1"/>
    </source>
</evidence>
<feature type="region of interest" description="Disordered" evidence="1">
    <location>
        <begin position="1"/>
        <end position="24"/>
    </location>
</feature>
<reference evidence="2 3" key="1">
    <citation type="journal article" date="2013" name="Genome Announc.">
        <title>Draft Genome Sequence of Indibacter alkaliphilus Strain LW1T, Isolated from Lonar Lake, a Haloalkaline Lake in the Buldana District of Maharashtra, India.</title>
        <authorList>
            <person name="Singh A."/>
            <person name="Kumar Jangir P."/>
            <person name="Sharma R."/>
            <person name="Singh A."/>
            <person name="Kumar Pinnaka A."/>
            <person name="Shivaji S."/>
        </authorList>
    </citation>
    <scope>NUCLEOTIDE SEQUENCE [LARGE SCALE GENOMIC DNA]</scope>
    <source>
        <strain evidence="3">CCUG 57479 / KCTC 22604 / LW1</strain>
    </source>
</reference>
<dbReference type="AlphaFoldDB" id="S2DIB3"/>
<dbReference type="EMBL" id="ALWO02000031">
    <property type="protein sequence ID" value="EOZ96940.1"/>
    <property type="molecule type" value="Genomic_DNA"/>
</dbReference>
<organism evidence="2 3">
    <name type="scientific">Indibacter alkaliphilus (strain CCUG 57479 / KCTC 22604 / LW1)</name>
    <dbReference type="NCBI Taxonomy" id="1189612"/>
    <lineage>
        <taxon>Bacteria</taxon>
        <taxon>Pseudomonadati</taxon>
        <taxon>Bacteroidota</taxon>
        <taxon>Cytophagia</taxon>
        <taxon>Cytophagales</taxon>
        <taxon>Cyclobacteriaceae</taxon>
    </lineage>
</organism>
<comment type="caution">
    <text evidence="2">The sequence shown here is derived from an EMBL/GenBank/DDBJ whole genome shotgun (WGS) entry which is preliminary data.</text>
</comment>
<dbReference type="STRING" id="1189612.A33Q_1858"/>
<dbReference type="Proteomes" id="UP000006073">
    <property type="component" value="Unassembled WGS sequence"/>
</dbReference>
<evidence type="ECO:0000313" key="3">
    <source>
        <dbReference type="Proteomes" id="UP000006073"/>
    </source>
</evidence>
<accession>S2DIB3</accession>
<proteinExistence type="predicted"/>
<protein>
    <submittedName>
        <fullName evidence="2">Uncharacterized protein</fullName>
    </submittedName>
</protein>
<sequence length="46" mass="4926">MTMPSPRMTTGNSLNPQPTSFDNPMLEDSFLRILATGGCVPTGGRK</sequence>